<evidence type="ECO:0000259" key="2">
    <source>
        <dbReference type="Pfam" id="PF05347"/>
    </source>
</evidence>
<sequence>MLRESSKFTGYNFRNYAIRRIRDSFKENKSITNPEQISGLINKAEENLAVIRRQTVISQLYAEPKLIIESRSDAKIKS</sequence>
<keyword evidence="3" id="KW-1185">Reference proteome</keyword>
<dbReference type="InterPro" id="IPR008011">
    <property type="entry name" value="Complex1_LYR_dom"/>
</dbReference>
<protein>
    <submittedName>
        <fullName evidence="4">LYR motif-containing protein 4-like</fullName>
    </submittedName>
</protein>
<dbReference type="Proteomes" id="UP000694865">
    <property type="component" value="Unplaced"/>
</dbReference>
<dbReference type="PANTHER" id="PTHR13166:SF7">
    <property type="entry name" value="LYR MOTIF-CONTAINING PROTEIN 4"/>
    <property type="match status" value="1"/>
</dbReference>
<name>A0ABM0MAH0_SACKO</name>
<organism evidence="3 4">
    <name type="scientific">Saccoglossus kowalevskii</name>
    <name type="common">Acorn worm</name>
    <dbReference type="NCBI Taxonomy" id="10224"/>
    <lineage>
        <taxon>Eukaryota</taxon>
        <taxon>Metazoa</taxon>
        <taxon>Hemichordata</taxon>
        <taxon>Enteropneusta</taxon>
        <taxon>Harrimaniidae</taxon>
        <taxon>Saccoglossus</taxon>
    </lineage>
</organism>
<reference evidence="4" key="1">
    <citation type="submission" date="2025-08" db="UniProtKB">
        <authorList>
            <consortium name="RefSeq"/>
        </authorList>
    </citation>
    <scope>IDENTIFICATION</scope>
    <source>
        <tissue evidence="4">Testes</tissue>
    </source>
</reference>
<feature type="domain" description="Complex 1 LYR protein" evidence="2">
    <location>
        <begin position="1"/>
        <end position="49"/>
    </location>
</feature>
<comment type="similarity">
    <text evidence="1">Belongs to the complex I LYR family.</text>
</comment>
<accession>A0ABM0MAH0</accession>
<proteinExistence type="inferred from homology"/>
<dbReference type="GeneID" id="102806487"/>
<dbReference type="CDD" id="cd20264">
    <property type="entry name" value="Complex1_LYR_LYRM4"/>
    <property type="match status" value="1"/>
</dbReference>
<dbReference type="RefSeq" id="XP_006817011.1">
    <property type="nucleotide sequence ID" value="XM_006816948.1"/>
</dbReference>
<dbReference type="Pfam" id="PF05347">
    <property type="entry name" value="Complex1_LYR"/>
    <property type="match status" value="1"/>
</dbReference>
<dbReference type="PANTHER" id="PTHR13166">
    <property type="entry name" value="PROTEIN C6ORF149"/>
    <property type="match status" value="1"/>
</dbReference>
<dbReference type="InterPro" id="IPR051522">
    <property type="entry name" value="ISC_assembly_LYR"/>
</dbReference>
<evidence type="ECO:0000256" key="1">
    <source>
        <dbReference type="ARBA" id="ARBA00009508"/>
    </source>
</evidence>
<evidence type="ECO:0000313" key="3">
    <source>
        <dbReference type="Proteomes" id="UP000694865"/>
    </source>
</evidence>
<evidence type="ECO:0000313" key="4">
    <source>
        <dbReference type="RefSeq" id="XP_006817011.1"/>
    </source>
</evidence>
<gene>
    <name evidence="4" type="primary">LOC102806487</name>
</gene>
<dbReference type="InterPro" id="IPR045297">
    <property type="entry name" value="Complex1_LYR_LYRM4"/>
</dbReference>